<feature type="transmembrane region" description="Helical" evidence="1">
    <location>
        <begin position="9"/>
        <end position="27"/>
    </location>
</feature>
<keyword evidence="1" id="KW-1133">Transmembrane helix</keyword>
<sequence length="319" mass="34402">MKISKEAKVGLLGIVSLVILYLGFNYLKGMDVFSTENEYQVVFSDVQGLQTSNAVTFKGVNVGRVMAMKTDQNNDQINVTLSVRKHIKLTDQTVALLSDDGLIGGKLIKLQIEPGKSLPEGGLLKGKAELGLADEAISTITPALQNVDSLLINLNKVVKQFDQTGYALNSLLKSANKTTDGLNVVVAQNTNGLAKVISNAQTLTENLGVVTGNLDSQIAPIMKRTGEFTENLSTLELEKTVSNLNTAIAGLQAILTNVNEGQGTLGKLTSDESLYSNLDETASSLDALLSDLKENPRRYVHFSLFKGKDKEGKKKDKEE</sequence>
<keyword evidence="4" id="KW-1185">Reference proteome</keyword>
<dbReference type="Proteomes" id="UP000249873">
    <property type="component" value="Chromosome"/>
</dbReference>
<name>A0A2Z4GDC0_9BACT</name>
<dbReference type="RefSeq" id="WP_111372472.1">
    <property type="nucleotide sequence ID" value="NZ_CP029480.1"/>
</dbReference>
<feature type="domain" description="Mce/MlaD" evidence="2">
    <location>
        <begin position="37"/>
        <end position="111"/>
    </location>
</feature>
<dbReference type="InterPro" id="IPR052336">
    <property type="entry name" value="MlaD_Phospholipid_Transporter"/>
</dbReference>
<evidence type="ECO:0000313" key="3">
    <source>
        <dbReference type="EMBL" id="AWV99236.1"/>
    </source>
</evidence>
<accession>A0A2Z4GDC0</accession>
<dbReference type="EMBL" id="CP029480">
    <property type="protein sequence ID" value="AWV99236.1"/>
    <property type="molecule type" value="Genomic_DNA"/>
</dbReference>
<protein>
    <submittedName>
        <fullName evidence="3">MCE family protein</fullName>
    </submittedName>
</protein>
<dbReference type="Pfam" id="PF02470">
    <property type="entry name" value="MlaD"/>
    <property type="match status" value="1"/>
</dbReference>
<keyword evidence="1" id="KW-0472">Membrane</keyword>
<dbReference type="KEGG" id="als:DJ013_14105"/>
<gene>
    <name evidence="3" type="ORF">DJ013_14105</name>
</gene>
<evidence type="ECO:0000259" key="2">
    <source>
        <dbReference type="Pfam" id="PF02470"/>
    </source>
</evidence>
<dbReference type="InterPro" id="IPR003399">
    <property type="entry name" value="Mce/MlaD"/>
</dbReference>
<organism evidence="3 4">
    <name type="scientific">Arcticibacterium luteifluviistationis</name>
    <dbReference type="NCBI Taxonomy" id="1784714"/>
    <lineage>
        <taxon>Bacteria</taxon>
        <taxon>Pseudomonadati</taxon>
        <taxon>Bacteroidota</taxon>
        <taxon>Cytophagia</taxon>
        <taxon>Cytophagales</taxon>
        <taxon>Leadbetterellaceae</taxon>
        <taxon>Arcticibacterium</taxon>
    </lineage>
</organism>
<proteinExistence type="predicted"/>
<keyword evidence="1" id="KW-0812">Transmembrane</keyword>
<dbReference type="PANTHER" id="PTHR33371">
    <property type="entry name" value="INTERMEMBRANE PHOSPHOLIPID TRANSPORT SYSTEM BINDING PROTEIN MLAD-RELATED"/>
    <property type="match status" value="1"/>
</dbReference>
<dbReference type="AlphaFoldDB" id="A0A2Z4GDC0"/>
<reference evidence="3 4" key="1">
    <citation type="submission" date="2018-05" db="EMBL/GenBank/DDBJ databases">
        <title>Complete genome sequence of Arcticibacterium luteifluviistationis SM1504T, a cytophagaceae bacterium isolated from Arctic surface seawater.</title>
        <authorList>
            <person name="Li Y."/>
            <person name="Qin Q.-L."/>
        </authorList>
    </citation>
    <scope>NUCLEOTIDE SEQUENCE [LARGE SCALE GENOMIC DNA]</scope>
    <source>
        <strain evidence="3 4">SM1504</strain>
    </source>
</reference>
<dbReference type="OrthoDB" id="9769132at2"/>
<dbReference type="PANTHER" id="PTHR33371:SF4">
    <property type="entry name" value="INTERMEMBRANE PHOSPHOLIPID TRANSPORT SYSTEM BINDING PROTEIN MLAD"/>
    <property type="match status" value="1"/>
</dbReference>
<evidence type="ECO:0000256" key="1">
    <source>
        <dbReference type="SAM" id="Phobius"/>
    </source>
</evidence>
<evidence type="ECO:0000313" key="4">
    <source>
        <dbReference type="Proteomes" id="UP000249873"/>
    </source>
</evidence>